<accession>A0A6J7W8Q3</accession>
<organism evidence="2">
    <name type="scientific">uncultured Caudovirales phage</name>
    <dbReference type="NCBI Taxonomy" id="2100421"/>
    <lineage>
        <taxon>Viruses</taxon>
        <taxon>Duplodnaviria</taxon>
        <taxon>Heunggongvirae</taxon>
        <taxon>Uroviricota</taxon>
        <taxon>Caudoviricetes</taxon>
        <taxon>Peduoviridae</taxon>
        <taxon>Maltschvirus</taxon>
        <taxon>Maltschvirus maltsch</taxon>
    </lineage>
</organism>
<dbReference type="InterPro" id="IPR019694">
    <property type="entry name" value="Phage_HP1_Orf23"/>
</dbReference>
<name>A0A6J7W8Q3_9CAUD</name>
<dbReference type="EMBL" id="LR798204">
    <property type="protein sequence ID" value="CAB5171007.1"/>
    <property type="molecule type" value="Genomic_DNA"/>
</dbReference>
<gene>
    <name evidence="2" type="ORF">UFOVP153_52</name>
    <name evidence="1" type="ORF">UFOVP69_6</name>
</gene>
<dbReference type="EMBL" id="LR796194">
    <property type="protein sequence ID" value="CAB4126196.1"/>
    <property type="molecule type" value="Genomic_DNA"/>
</dbReference>
<reference evidence="2" key="1">
    <citation type="submission" date="2020-05" db="EMBL/GenBank/DDBJ databases">
        <authorList>
            <person name="Chiriac C."/>
            <person name="Salcher M."/>
            <person name="Ghai R."/>
            <person name="Kavagutti S V."/>
        </authorList>
    </citation>
    <scope>NUCLEOTIDE SEQUENCE</scope>
</reference>
<evidence type="ECO:0000313" key="2">
    <source>
        <dbReference type="EMBL" id="CAB5171007.1"/>
    </source>
</evidence>
<evidence type="ECO:0000313" key="1">
    <source>
        <dbReference type="EMBL" id="CAB4126196.1"/>
    </source>
</evidence>
<protein>
    <submittedName>
        <fullName evidence="2">Bacteriophage HP1, Orf23</fullName>
    </submittedName>
</protein>
<dbReference type="Pfam" id="PF10758">
    <property type="entry name" value="DUF2586"/>
    <property type="match status" value="1"/>
</dbReference>
<sequence length="504" mass="52621">MSLNDIIFIKGKGGLGRPLAGEDFISGLLLFSANLPSGYSTSNRIKQFFSVADAEAAGIKSDYSDGTAASGSYLVTAVGSNGDTLGIKVTEIGGNVVNFGTYTKVSGDTTVNAVATSIAALINAGTFTHGYTAVATTATVAITAPKKNGVFLNSGTPIVVTIVGTIAGTLTQFSGGVASKQAVWHYHISEYFRLQPQGSLYVGIYAVPSTYTFTEITTMQNFANGKIRQIGVFKDATFAVGDLTVINTEIVTNCDANHKPLSAIYAADLSATADLSTLTDLNTLSANKVSAVIGQDGAGLGSLLYASYGKSITCLGAVLGAASLSSVSEDIAWVGKFDMSNGYELDTLAFANGVLVASSSQNFLNALDNLRYIFLIKYVGIAGSYVNDSHTAIAVSSDYAYIENNRTIDKAIRGVYASVLPALNAPLKLNSDGTLADTTIAYYESLAELNLVQMIRDNELSAQSVSIDSTQNVLSTNTLVIAVKLVPIGVARAIQVNISFATQI</sequence>
<proteinExistence type="predicted"/>